<dbReference type="OrthoDB" id="5275938at2759"/>
<evidence type="ECO:0000313" key="1">
    <source>
        <dbReference type="EMBL" id="QDS75767.1"/>
    </source>
</evidence>
<evidence type="ECO:0008006" key="3">
    <source>
        <dbReference type="Google" id="ProtNLM"/>
    </source>
</evidence>
<proteinExistence type="predicted"/>
<dbReference type="Gene3D" id="3.30.710.10">
    <property type="entry name" value="Potassium Channel Kv1.1, Chain A"/>
    <property type="match status" value="1"/>
</dbReference>
<accession>A0A517LJH8</accession>
<dbReference type="InterPro" id="IPR011333">
    <property type="entry name" value="SKP1/BTB/POZ_sf"/>
</dbReference>
<gene>
    <name evidence="1" type="ORF">FKW77_008714</name>
</gene>
<dbReference type="Proteomes" id="UP000316270">
    <property type="component" value="Chromosome 13"/>
</dbReference>
<protein>
    <recommendedName>
        <fullName evidence="3">BTB domain-containing protein</fullName>
    </recommendedName>
</protein>
<sequence>MAEPEANPTSVTVDEDGDLVLLVGEETRILVSSKALTLASKVFKAMLLGSAFKEGRELAESTAKKEPYELPLPDDDAQAITLLSQVLCHRARKISVTNVTIELLEKLATVADKYACAEAVGFASRAWLEQYDRDEGDHKLLRISYLLDNAEVFKNASRRVLMKSEGVTTQAIADPESKLPDRLFDQLEKKRLAANNKISCLITEELDAMQHGTADLGMEHGRVLTSFTKQMRNRVKWPLDIHRRSLDGTFAILREVASSNPIYADYGYPKNTSCKACCATFDEQTKAIATKAFDLIEGLCLDCVQAPDGQGKECRVRHESSGILQDG</sequence>
<keyword evidence="2" id="KW-1185">Reference proteome</keyword>
<dbReference type="STRING" id="50376.A0A517LJH8"/>
<name>A0A517LJH8_9PEZI</name>
<organism evidence="1 2">
    <name type="scientific">Venturia effusa</name>
    <dbReference type="NCBI Taxonomy" id="50376"/>
    <lineage>
        <taxon>Eukaryota</taxon>
        <taxon>Fungi</taxon>
        <taxon>Dikarya</taxon>
        <taxon>Ascomycota</taxon>
        <taxon>Pezizomycotina</taxon>
        <taxon>Dothideomycetes</taxon>
        <taxon>Pleosporomycetidae</taxon>
        <taxon>Venturiales</taxon>
        <taxon>Venturiaceae</taxon>
        <taxon>Venturia</taxon>
    </lineage>
</organism>
<dbReference type="EMBL" id="CP042197">
    <property type="protein sequence ID" value="QDS75767.1"/>
    <property type="molecule type" value="Genomic_DNA"/>
</dbReference>
<dbReference type="AlphaFoldDB" id="A0A517LJH8"/>
<reference evidence="1 2" key="1">
    <citation type="submission" date="2019-07" db="EMBL/GenBank/DDBJ databases">
        <title>Finished genome of Venturia effusa.</title>
        <authorList>
            <person name="Young C.A."/>
            <person name="Cox M.P."/>
            <person name="Ganley A.R.D."/>
            <person name="David W.J."/>
        </authorList>
    </citation>
    <scope>NUCLEOTIDE SEQUENCE [LARGE SCALE GENOMIC DNA]</scope>
    <source>
        <strain evidence="2">albino</strain>
    </source>
</reference>
<evidence type="ECO:0000313" key="2">
    <source>
        <dbReference type="Proteomes" id="UP000316270"/>
    </source>
</evidence>